<protein>
    <submittedName>
        <fullName evidence="1">Uncharacterized protein</fullName>
    </submittedName>
</protein>
<accession>A0AAV4SUK2</accession>
<keyword evidence="2" id="KW-1185">Reference proteome</keyword>
<proteinExistence type="predicted"/>
<dbReference type="EMBL" id="BPLR01009883">
    <property type="protein sequence ID" value="GIY35268.1"/>
    <property type="molecule type" value="Genomic_DNA"/>
</dbReference>
<gene>
    <name evidence="1" type="ORF">CEXT_58421</name>
</gene>
<organism evidence="1 2">
    <name type="scientific">Caerostris extrusa</name>
    <name type="common">Bark spider</name>
    <name type="synonym">Caerostris bankana</name>
    <dbReference type="NCBI Taxonomy" id="172846"/>
    <lineage>
        <taxon>Eukaryota</taxon>
        <taxon>Metazoa</taxon>
        <taxon>Ecdysozoa</taxon>
        <taxon>Arthropoda</taxon>
        <taxon>Chelicerata</taxon>
        <taxon>Arachnida</taxon>
        <taxon>Araneae</taxon>
        <taxon>Araneomorphae</taxon>
        <taxon>Entelegynae</taxon>
        <taxon>Araneoidea</taxon>
        <taxon>Araneidae</taxon>
        <taxon>Caerostris</taxon>
    </lineage>
</organism>
<dbReference type="Proteomes" id="UP001054945">
    <property type="component" value="Unassembled WGS sequence"/>
</dbReference>
<reference evidence="1 2" key="1">
    <citation type="submission" date="2021-06" db="EMBL/GenBank/DDBJ databases">
        <title>Caerostris extrusa draft genome.</title>
        <authorList>
            <person name="Kono N."/>
            <person name="Arakawa K."/>
        </authorList>
    </citation>
    <scope>NUCLEOTIDE SEQUENCE [LARGE SCALE GENOMIC DNA]</scope>
</reference>
<sequence>MISLDADIKGDDDGVVIRGKFRERLNCVREVKIIGESEVNSGSRVMAKTSRSRGCNDVIAGIYSKVRSALPSEVFFSAAPLFIVSIKVTTENSRVIE</sequence>
<comment type="caution">
    <text evidence="1">The sequence shown here is derived from an EMBL/GenBank/DDBJ whole genome shotgun (WGS) entry which is preliminary data.</text>
</comment>
<evidence type="ECO:0000313" key="2">
    <source>
        <dbReference type="Proteomes" id="UP001054945"/>
    </source>
</evidence>
<dbReference type="AlphaFoldDB" id="A0AAV4SUK2"/>
<evidence type="ECO:0000313" key="1">
    <source>
        <dbReference type="EMBL" id="GIY35268.1"/>
    </source>
</evidence>
<name>A0AAV4SUK2_CAEEX</name>